<dbReference type="Pfam" id="PF06046">
    <property type="entry name" value="Sec6"/>
    <property type="match status" value="2"/>
</dbReference>
<reference evidence="6" key="3">
    <citation type="journal article" date="2018" name="Mol. Plant Microbe Interact.">
        <title>Genome sequence resources for the wheat stripe rust pathogen (Puccinia striiformis f. sp. tritici) and the barley stripe rust pathogen (Puccinia striiformis f. sp. hordei).</title>
        <authorList>
            <person name="Xia C."/>
            <person name="Wang M."/>
            <person name="Yin C."/>
            <person name="Cornejo O.E."/>
            <person name="Hulbert S.H."/>
            <person name="Chen X."/>
        </authorList>
    </citation>
    <scope>NUCLEOTIDE SEQUENCE [LARGE SCALE GENOMIC DNA]</scope>
    <source>
        <strain evidence="6">93TX-2</strain>
    </source>
</reference>
<dbReference type="GO" id="GO:0000145">
    <property type="term" value="C:exocyst"/>
    <property type="evidence" value="ECO:0007669"/>
    <property type="project" value="InterPro"/>
</dbReference>
<evidence type="ECO:0000313" key="5">
    <source>
        <dbReference type="EMBL" id="POW12516.1"/>
    </source>
</evidence>
<evidence type="ECO:0000256" key="3">
    <source>
        <dbReference type="ARBA" id="ARBA00022483"/>
    </source>
</evidence>
<dbReference type="PANTHER" id="PTHR21292">
    <property type="entry name" value="EXOCYST COMPLEX COMPONENT SEC6-RELATED"/>
    <property type="match status" value="1"/>
</dbReference>
<comment type="caution">
    <text evidence="5">The sequence shown here is derived from an EMBL/GenBank/DDBJ whole genome shotgun (WGS) entry which is preliminary data.</text>
</comment>
<gene>
    <name evidence="5" type="ORF">PSHT_08075</name>
</gene>
<dbReference type="Gene3D" id="1.10.357.50">
    <property type="match status" value="2"/>
</dbReference>
<organism evidence="5 6">
    <name type="scientific">Puccinia striiformis</name>
    <dbReference type="NCBI Taxonomy" id="27350"/>
    <lineage>
        <taxon>Eukaryota</taxon>
        <taxon>Fungi</taxon>
        <taxon>Dikarya</taxon>
        <taxon>Basidiomycota</taxon>
        <taxon>Pucciniomycotina</taxon>
        <taxon>Pucciniomycetes</taxon>
        <taxon>Pucciniales</taxon>
        <taxon>Pucciniaceae</taxon>
        <taxon>Puccinia</taxon>
    </lineage>
</organism>
<dbReference type="InterPro" id="IPR042532">
    <property type="entry name" value="EXOC3/Sec6_C"/>
</dbReference>
<dbReference type="Gene3D" id="1.10.357.70">
    <property type="entry name" value="Exocyst complex component Sec6, C-terminal domain"/>
    <property type="match status" value="1"/>
</dbReference>
<name>A0A2S4VSJ9_9BASI</name>
<evidence type="ECO:0000256" key="1">
    <source>
        <dbReference type="ARBA" id="ARBA00009447"/>
    </source>
</evidence>
<dbReference type="Proteomes" id="UP000238274">
    <property type="component" value="Unassembled WGS sequence"/>
</dbReference>
<keyword evidence="3" id="KW-0268">Exocytosis</keyword>
<sequence>MRIVANTTKDGQGYHRCSFGRRDDLVKLAQIRKRLQREQAGIDAKLKQGAKEQLDATREAMSKLRESKNQIEAIKEEMSTVEKACEDPRIASVSKIHRNFVATAKMVEQLRDMDYKIDRIEKLLAKDRASPLGDAPNLLAIHYTLILQANREGSSETIKTLAGYFERLAGTIEAFESHYLHLASNLLDIVRKGHATVAIKIAKIAEIEGQRDERAIAIRLVKRQNKDIGARFQSVRADARVIKHYRAKFMDAVRTSAKTQIEKQFSKYQDNPAGFFEGENFDWYYQDLLMVEEMLADKFPPDWKIYPAFIKAYHKALYDFTKTYSSSGDAEAGALLALTTFTKEYKKNMIKELEIPPELTEPPLLDDNTQSLVDEYLKLISKKMEEWTQNLMKSETQIFLERSEPPEEDADQMYTMQASGIMFQMVCALKLSFITGSTVEYCDFSDCVCLQLSPLQVNAQIDFAIDSGQGAVLSRVVEESAKVMMSTQAQWLSLVKKEFQKQNSSKGDDIQGGLVEYAISLANDQVKSADFVEGLMNKLEGLVSEKYRQSISDNLSAAMDGYLDVAKNCVQALIEAVFNDLKPAVKMLFGNSWYTEGADEPMVLIIETIKDYVVDYQAHLNPNLFELLIDDIVDSFLIAYLNALRKTSKIRNPEAVDRIRADVRQSYGFFVTYKAPTELKAYFKVLEHVLGVLSASRTMFFLDWHSFAKEYGPAVVGFTEGLLKARDDLDKTAVNEIMETIKKKKSELVEPELPTIFSRLGK</sequence>
<comment type="similarity">
    <text evidence="1">Belongs to the SEC6 family.</text>
</comment>
<evidence type="ECO:0000256" key="4">
    <source>
        <dbReference type="SAM" id="Coils"/>
    </source>
</evidence>
<dbReference type="InterPro" id="IPR010326">
    <property type="entry name" value="EXOC3/Sec6"/>
</dbReference>
<reference evidence="6" key="2">
    <citation type="journal article" date="2018" name="BMC Genomics">
        <title>Genomic insights into host adaptation between the wheat stripe rust pathogen (Puccinia striiformis f. sp. tritici) and the barley stripe rust pathogen (Puccinia striiformis f. sp. hordei).</title>
        <authorList>
            <person name="Xia C."/>
            <person name="Wang M."/>
            <person name="Yin C."/>
            <person name="Cornejo O.E."/>
            <person name="Hulbert S.H."/>
            <person name="Chen X."/>
        </authorList>
    </citation>
    <scope>NUCLEOTIDE SEQUENCE [LARGE SCALE GENOMIC DNA]</scope>
    <source>
        <strain evidence="6">93TX-2</strain>
    </source>
</reference>
<reference evidence="5 6" key="1">
    <citation type="submission" date="2017-12" db="EMBL/GenBank/DDBJ databases">
        <title>Gene loss provides genomic basis for host adaptation in cereal stripe rust fungi.</title>
        <authorList>
            <person name="Xia C."/>
        </authorList>
    </citation>
    <scope>NUCLEOTIDE SEQUENCE [LARGE SCALE GENOMIC DNA]</scope>
    <source>
        <strain evidence="5 6">93TX-2</strain>
    </source>
</reference>
<keyword evidence="2" id="KW-0813">Transport</keyword>
<evidence type="ECO:0000256" key="2">
    <source>
        <dbReference type="ARBA" id="ARBA00022448"/>
    </source>
</evidence>
<feature type="coiled-coil region" evidence="4">
    <location>
        <begin position="47"/>
        <end position="84"/>
    </location>
</feature>
<dbReference type="PANTHER" id="PTHR21292:SF1">
    <property type="entry name" value="EXOCYST COMPLEX COMPONENT 3"/>
    <property type="match status" value="1"/>
</dbReference>
<dbReference type="GO" id="GO:0051601">
    <property type="term" value="P:exocyst localization"/>
    <property type="evidence" value="ECO:0007669"/>
    <property type="project" value="TreeGrafter"/>
</dbReference>
<keyword evidence="4" id="KW-0175">Coiled coil</keyword>
<dbReference type="GO" id="GO:0000149">
    <property type="term" value="F:SNARE binding"/>
    <property type="evidence" value="ECO:0007669"/>
    <property type="project" value="TreeGrafter"/>
</dbReference>
<protein>
    <submittedName>
        <fullName evidence="5">Uncharacterized protein</fullName>
    </submittedName>
</protein>
<evidence type="ECO:0000313" key="6">
    <source>
        <dbReference type="Proteomes" id="UP000238274"/>
    </source>
</evidence>
<keyword evidence="6" id="KW-1185">Reference proteome</keyword>
<dbReference type="OrthoDB" id="190098at2759"/>
<dbReference type="VEuPathDB" id="FungiDB:PSTT_11164"/>
<accession>A0A2S4VSJ9</accession>
<proteinExistence type="inferred from homology"/>
<dbReference type="EMBL" id="PKSM01000103">
    <property type="protein sequence ID" value="POW12516.1"/>
    <property type="molecule type" value="Genomic_DNA"/>
</dbReference>
<dbReference type="VEuPathDB" id="FungiDB:PSHT_08075"/>
<dbReference type="AlphaFoldDB" id="A0A2S4VSJ9"/>
<dbReference type="GO" id="GO:0006887">
    <property type="term" value="P:exocytosis"/>
    <property type="evidence" value="ECO:0007669"/>
    <property type="project" value="UniProtKB-KW"/>
</dbReference>